<dbReference type="EMBL" id="JACOOW010000016">
    <property type="protein sequence ID" value="MBC5658126.1"/>
    <property type="molecule type" value="Genomic_DNA"/>
</dbReference>
<dbReference type="InterPro" id="IPR001460">
    <property type="entry name" value="PCN-bd_Tpept"/>
</dbReference>
<feature type="compositionally biased region" description="Low complexity" evidence="4">
    <location>
        <begin position="624"/>
        <end position="642"/>
    </location>
</feature>
<dbReference type="Pfam" id="PF00905">
    <property type="entry name" value="Transpeptidase"/>
    <property type="match status" value="1"/>
</dbReference>
<dbReference type="Gene3D" id="3.40.710.10">
    <property type="entry name" value="DD-peptidase/beta-lactamase superfamily"/>
    <property type="match status" value="1"/>
</dbReference>
<feature type="domain" description="Penicillin-binding protein dimerisation" evidence="7">
    <location>
        <begin position="49"/>
        <end position="222"/>
    </location>
</feature>
<dbReference type="Gene3D" id="3.90.1310.10">
    <property type="entry name" value="Penicillin-binding protein 2a (Domain 2)"/>
    <property type="match status" value="1"/>
</dbReference>
<evidence type="ECO:0000256" key="1">
    <source>
        <dbReference type="ARBA" id="ARBA00004370"/>
    </source>
</evidence>
<comment type="caution">
    <text evidence="8">The sequence shown here is derived from an EMBL/GenBank/DDBJ whole genome shotgun (WGS) entry which is preliminary data.</text>
</comment>
<keyword evidence="3 5" id="KW-0472">Membrane</keyword>
<dbReference type="Pfam" id="PF03717">
    <property type="entry name" value="PBP_dimer"/>
    <property type="match status" value="1"/>
</dbReference>
<dbReference type="SUPFAM" id="SSF56519">
    <property type="entry name" value="Penicillin binding protein dimerisation domain"/>
    <property type="match status" value="1"/>
</dbReference>
<dbReference type="InterPro" id="IPR005311">
    <property type="entry name" value="PBP_dimer"/>
</dbReference>
<name>A0AAW3X602_9CLOT</name>
<dbReference type="InterPro" id="IPR012338">
    <property type="entry name" value="Beta-lactam/transpept-like"/>
</dbReference>
<feature type="domain" description="Penicillin-binding protein transpeptidase" evidence="6">
    <location>
        <begin position="262"/>
        <end position="589"/>
    </location>
</feature>
<evidence type="ECO:0000256" key="4">
    <source>
        <dbReference type="SAM" id="MobiDB-lite"/>
    </source>
</evidence>
<keyword evidence="9" id="KW-1185">Reference proteome</keyword>
<evidence type="ECO:0000256" key="3">
    <source>
        <dbReference type="ARBA" id="ARBA00023136"/>
    </source>
</evidence>
<dbReference type="PANTHER" id="PTHR30627">
    <property type="entry name" value="PEPTIDOGLYCAN D,D-TRANSPEPTIDASE"/>
    <property type="match status" value="1"/>
</dbReference>
<dbReference type="GO" id="GO:0071555">
    <property type="term" value="P:cell wall organization"/>
    <property type="evidence" value="ECO:0007669"/>
    <property type="project" value="TreeGrafter"/>
</dbReference>
<gene>
    <name evidence="8" type="ORF">H8S19_13880</name>
</gene>
<comment type="similarity">
    <text evidence="2">Belongs to the transpeptidase family.</text>
</comment>
<feature type="compositionally biased region" description="Low complexity" evidence="4">
    <location>
        <begin position="680"/>
        <end position="694"/>
    </location>
</feature>
<proteinExistence type="inferred from homology"/>
<feature type="transmembrane region" description="Helical" evidence="5">
    <location>
        <begin position="6"/>
        <end position="27"/>
    </location>
</feature>
<accession>A0AAW3X602</accession>
<feature type="compositionally biased region" description="Polar residues" evidence="4">
    <location>
        <begin position="695"/>
        <end position="707"/>
    </location>
</feature>
<dbReference type="GO" id="GO:0008658">
    <property type="term" value="F:penicillin binding"/>
    <property type="evidence" value="ECO:0007669"/>
    <property type="project" value="InterPro"/>
</dbReference>
<dbReference type="AlphaFoldDB" id="A0AAW3X602"/>
<evidence type="ECO:0000256" key="5">
    <source>
        <dbReference type="SAM" id="Phobius"/>
    </source>
</evidence>
<reference evidence="8 9" key="1">
    <citation type="submission" date="2020-08" db="EMBL/GenBank/DDBJ databases">
        <title>Genome public.</title>
        <authorList>
            <person name="Liu C."/>
            <person name="Sun Q."/>
        </authorList>
    </citation>
    <scope>NUCLEOTIDE SEQUENCE [LARGE SCALE GENOMIC DNA]</scope>
    <source>
        <strain evidence="8 9">BX14</strain>
    </source>
</reference>
<dbReference type="GO" id="GO:0005886">
    <property type="term" value="C:plasma membrane"/>
    <property type="evidence" value="ECO:0007669"/>
    <property type="project" value="TreeGrafter"/>
</dbReference>
<dbReference type="InterPro" id="IPR050515">
    <property type="entry name" value="Beta-lactam/transpept"/>
</dbReference>
<protein>
    <submittedName>
        <fullName evidence="8">Penicillin-binding protein 2</fullName>
    </submittedName>
</protein>
<dbReference type="Proteomes" id="UP000653904">
    <property type="component" value="Unassembled WGS sequence"/>
</dbReference>
<keyword evidence="5" id="KW-0812">Transmembrane</keyword>
<organism evidence="8 9">
    <name type="scientific">Clostridium segne</name>
    <dbReference type="NCBI Taxonomy" id="2763038"/>
    <lineage>
        <taxon>Bacteria</taxon>
        <taxon>Bacillati</taxon>
        <taxon>Bacillota</taxon>
        <taxon>Clostridia</taxon>
        <taxon>Eubacteriales</taxon>
        <taxon>Clostridiaceae</taxon>
        <taxon>Clostridium</taxon>
    </lineage>
</organism>
<dbReference type="InterPro" id="IPR036138">
    <property type="entry name" value="PBP_dimer_sf"/>
</dbReference>
<evidence type="ECO:0000259" key="7">
    <source>
        <dbReference type="Pfam" id="PF03717"/>
    </source>
</evidence>
<sequence>MQEKLAITVLVIMLALFALVLVLYNLVKSKGESYNQIVLSHQDYESRTIPYKRGNIIDRNGTYLAISEKVYNLVVDPKQILDTEENYQYLDATLDALVECFGYKRDELQAMIEEKKDSQYVIYAKQLPAEDKEKFETYEKDKNKEYRALPTEEGGNQRITGVWFEEEYKRTYPYNELACNVVGFALKDGNASGGVEQYYNDILNGVSGREYGYLNGDSNVERTVKPAQNGKTLELTIDVNIQKIVQKYLDEWQAGIGSNLAAAIVMDPNSGEILAMDTTTRYNLNDPYNLSTYYTDEEIQAMDEKAKSEAWYKMWRNFCVSDSYEPGSPQKAFTVAGAIEEGAISGNEVFECGGKLHFGDWDIRCVARAGHGPLTITQGLMKSCNVVMMRIVSLEGKEKFVQYQKIFGFGEKTGIDLPGEASGLIYQASNMDPASLATNAFGQNYNCTMVQMAAGYASLINGGSYYEPHVVKEILNDEGSVVKSVSPNLVRETVSESTSNFINNALYQTVSGDGGTAGAAAVAGYEVAGKTGTAQKQPRAEKNYLVSFIGYAPAYNPQVLCYVVVDTPHLPGEQQAHSTFASEIFSKIMAEVLPYKNVFPAGGAAQDLETNLSSQEEGIISGTATEDPNAAETPAETTPAPEGGWANYDEEFIDSGDEYSYPDTMGNVQDESAAVGNGETAGTGRDTGTADNAGETASSQEAQAAGD</sequence>
<evidence type="ECO:0000313" key="9">
    <source>
        <dbReference type="Proteomes" id="UP000653904"/>
    </source>
</evidence>
<feature type="compositionally biased region" description="Acidic residues" evidence="4">
    <location>
        <begin position="648"/>
        <end position="657"/>
    </location>
</feature>
<evidence type="ECO:0000256" key="2">
    <source>
        <dbReference type="ARBA" id="ARBA00007171"/>
    </source>
</evidence>
<dbReference type="SUPFAM" id="SSF56601">
    <property type="entry name" value="beta-lactamase/transpeptidase-like"/>
    <property type="match status" value="1"/>
</dbReference>
<evidence type="ECO:0000259" key="6">
    <source>
        <dbReference type="Pfam" id="PF00905"/>
    </source>
</evidence>
<evidence type="ECO:0000313" key="8">
    <source>
        <dbReference type="EMBL" id="MBC5658126.1"/>
    </source>
</evidence>
<comment type="subcellular location">
    <subcellularLocation>
        <location evidence="1">Membrane</location>
    </subcellularLocation>
</comment>
<dbReference type="PANTHER" id="PTHR30627:SF1">
    <property type="entry name" value="PEPTIDOGLYCAN D,D-TRANSPEPTIDASE FTSI"/>
    <property type="match status" value="1"/>
</dbReference>
<keyword evidence="5" id="KW-1133">Transmembrane helix</keyword>
<feature type="region of interest" description="Disordered" evidence="4">
    <location>
        <begin position="624"/>
        <end position="707"/>
    </location>
</feature>